<sequence>MKQGLVAPKPQSEILIQQIPSSPDDGLSYNSSKSIRFLNDAHLKVPLKVRYDRFGNIIDKKRREQQVSFRDRVTKQQRVYDLFQFDLFQFEKLQVESSQKQKRAVCCVIQ</sequence>
<protein>
    <submittedName>
        <fullName evidence="1">Uncharacterized protein</fullName>
    </submittedName>
</protein>
<keyword evidence="2" id="KW-1185">Reference proteome</keyword>
<evidence type="ECO:0000313" key="1">
    <source>
        <dbReference type="EMBL" id="CAD8125770.1"/>
    </source>
</evidence>
<dbReference type="AlphaFoldDB" id="A0A8S1RFF2"/>
<dbReference type="OrthoDB" id="290727at2759"/>
<evidence type="ECO:0000313" key="2">
    <source>
        <dbReference type="Proteomes" id="UP000692954"/>
    </source>
</evidence>
<gene>
    <name evidence="1" type="ORF">PSON_ATCC_30995.1.T1620032</name>
</gene>
<reference evidence="1" key="1">
    <citation type="submission" date="2021-01" db="EMBL/GenBank/DDBJ databases">
        <authorList>
            <consortium name="Genoscope - CEA"/>
            <person name="William W."/>
        </authorList>
    </citation>
    <scope>NUCLEOTIDE SEQUENCE</scope>
</reference>
<dbReference type="Proteomes" id="UP000692954">
    <property type="component" value="Unassembled WGS sequence"/>
</dbReference>
<dbReference type="EMBL" id="CAJJDN010000162">
    <property type="protein sequence ID" value="CAD8125770.1"/>
    <property type="molecule type" value="Genomic_DNA"/>
</dbReference>
<name>A0A8S1RFF2_9CILI</name>
<comment type="caution">
    <text evidence="1">The sequence shown here is derived from an EMBL/GenBank/DDBJ whole genome shotgun (WGS) entry which is preliminary data.</text>
</comment>
<accession>A0A8S1RFF2</accession>
<organism evidence="1 2">
    <name type="scientific">Paramecium sonneborni</name>
    <dbReference type="NCBI Taxonomy" id="65129"/>
    <lineage>
        <taxon>Eukaryota</taxon>
        <taxon>Sar</taxon>
        <taxon>Alveolata</taxon>
        <taxon>Ciliophora</taxon>
        <taxon>Intramacronucleata</taxon>
        <taxon>Oligohymenophorea</taxon>
        <taxon>Peniculida</taxon>
        <taxon>Parameciidae</taxon>
        <taxon>Paramecium</taxon>
    </lineage>
</organism>
<proteinExistence type="predicted"/>